<dbReference type="Gene3D" id="3.40.50.11990">
    <property type="entry name" value="RNA polymerase II accessory factor, Cdc73 C-terminal domain"/>
    <property type="match status" value="1"/>
</dbReference>
<comment type="subcellular location">
    <subcellularLocation>
        <location evidence="1">Nucleus</location>
    </subcellularLocation>
</comment>
<feature type="domain" description="Cell division control protein 73 C-terminal" evidence="6">
    <location>
        <begin position="249"/>
        <end position="393"/>
    </location>
</feature>
<evidence type="ECO:0000256" key="2">
    <source>
        <dbReference type="ARBA" id="ARBA00010427"/>
    </source>
</evidence>
<evidence type="ECO:0000256" key="5">
    <source>
        <dbReference type="SAM" id="MobiDB-lite"/>
    </source>
</evidence>
<dbReference type="InterPro" id="IPR007852">
    <property type="entry name" value="Cdc73/Parafibromin"/>
</dbReference>
<proteinExistence type="inferred from homology"/>
<feature type="compositionally biased region" description="Polar residues" evidence="5">
    <location>
        <begin position="133"/>
        <end position="151"/>
    </location>
</feature>
<accession>A0ABR2JZV0</accession>
<feature type="compositionally biased region" description="Basic and acidic residues" evidence="5">
    <location>
        <begin position="109"/>
        <end position="118"/>
    </location>
</feature>
<protein>
    <recommendedName>
        <fullName evidence="6">Cell division control protein 73 C-terminal domain-containing protein</fullName>
    </recommendedName>
</protein>
<comment type="caution">
    <text evidence="7">The sequence shown here is derived from an EMBL/GenBank/DDBJ whole genome shotgun (WGS) entry which is preliminary data.</text>
</comment>
<evidence type="ECO:0000259" key="6">
    <source>
        <dbReference type="Pfam" id="PF05179"/>
    </source>
</evidence>
<feature type="region of interest" description="Disordered" evidence="5">
    <location>
        <begin position="109"/>
        <end position="159"/>
    </location>
</feature>
<evidence type="ECO:0000256" key="4">
    <source>
        <dbReference type="ARBA" id="ARBA00023242"/>
    </source>
</evidence>
<keyword evidence="3" id="KW-0804">Transcription</keyword>
<evidence type="ECO:0000313" key="7">
    <source>
        <dbReference type="EMBL" id="KAK8883998.1"/>
    </source>
</evidence>
<keyword evidence="4" id="KW-0539">Nucleus</keyword>
<dbReference type="EMBL" id="JAPFFF010000008">
    <property type="protein sequence ID" value="KAK8883998.1"/>
    <property type="molecule type" value="Genomic_DNA"/>
</dbReference>
<dbReference type="PANTHER" id="PTHR12466:SF8">
    <property type="entry name" value="PARAFIBROMIN"/>
    <property type="match status" value="1"/>
</dbReference>
<evidence type="ECO:0000256" key="3">
    <source>
        <dbReference type="ARBA" id="ARBA00023163"/>
    </source>
</evidence>
<evidence type="ECO:0000256" key="1">
    <source>
        <dbReference type="ARBA" id="ARBA00004123"/>
    </source>
</evidence>
<dbReference type="Proteomes" id="UP001470230">
    <property type="component" value="Unassembled WGS sequence"/>
</dbReference>
<keyword evidence="8" id="KW-1185">Reference proteome</keyword>
<dbReference type="Pfam" id="PF05179">
    <property type="entry name" value="CDC73_C"/>
    <property type="match status" value="1"/>
</dbReference>
<evidence type="ECO:0000313" key="8">
    <source>
        <dbReference type="Proteomes" id="UP001470230"/>
    </source>
</evidence>
<gene>
    <name evidence="7" type="ORF">M9Y10_043101</name>
</gene>
<reference evidence="7 8" key="1">
    <citation type="submission" date="2024-04" db="EMBL/GenBank/DDBJ databases">
        <title>Tritrichomonas musculus Genome.</title>
        <authorList>
            <person name="Alves-Ferreira E."/>
            <person name="Grigg M."/>
            <person name="Lorenzi H."/>
            <person name="Galac M."/>
        </authorList>
    </citation>
    <scope>NUCLEOTIDE SEQUENCE [LARGE SCALE GENOMIC DNA]</scope>
    <source>
        <strain evidence="7 8">EAF2021</strain>
    </source>
</reference>
<name>A0ABR2JZV0_9EUKA</name>
<dbReference type="InterPro" id="IPR038103">
    <property type="entry name" value="CDC73_C_sf"/>
</dbReference>
<comment type="similarity">
    <text evidence="2">Belongs to the CDC73 family.</text>
</comment>
<dbReference type="PANTHER" id="PTHR12466">
    <property type="entry name" value="CDC73 DOMAIN PROTEIN"/>
    <property type="match status" value="1"/>
</dbReference>
<sequence>MSNRPLHELRKWVMGGHVSDIQETDTTISYDGVTLELDKPTEYKTTKNEIYTVRQIWFLLCNKDITYTDYIATCKKKGLSNVKFTDKKNIIEWLEGTKTTIDGIVEMPEETHEAEESKSTSAQLPAPTKAETDISSSIQASTTDNSAQIVQPKQEEKMPQPAEIEIKLDSTSERTEAHPVIEYEKIRTIDSMLLCTYDFSEMLHKNDVIKKHDSIIQQNKYNNDNQGLNGYNGDSIINIMPQKSQFQNYIILVSRASSGLINNSNIEEFLTNSRWVQPTQKPERKHFVISHNHSEKMRQLKYDIVADEQMLSDSDWNKVVAIFVIGKGWQIKHYKPNEPQTLFQKILGIYVGWDQEQMPLDIRTWRIKFFTISKASRHSDPQAVNNIWHEIEEATEHLKKKRND</sequence>
<organism evidence="7 8">
    <name type="scientific">Tritrichomonas musculus</name>
    <dbReference type="NCBI Taxonomy" id="1915356"/>
    <lineage>
        <taxon>Eukaryota</taxon>
        <taxon>Metamonada</taxon>
        <taxon>Parabasalia</taxon>
        <taxon>Tritrichomonadida</taxon>
        <taxon>Tritrichomonadidae</taxon>
        <taxon>Tritrichomonas</taxon>
    </lineage>
</organism>
<dbReference type="InterPro" id="IPR031336">
    <property type="entry name" value="CDC73_C"/>
</dbReference>